<dbReference type="Gene3D" id="1.10.10.10">
    <property type="entry name" value="Winged helix-like DNA-binding domain superfamily/Winged helix DNA-binding domain"/>
    <property type="match status" value="1"/>
</dbReference>
<evidence type="ECO:0000256" key="2">
    <source>
        <dbReference type="ARBA" id="ARBA00023125"/>
    </source>
</evidence>
<proteinExistence type="predicted"/>
<feature type="domain" description="Cyclic nucleotide-binding" evidence="4">
    <location>
        <begin position="41"/>
        <end position="88"/>
    </location>
</feature>
<dbReference type="InterPro" id="IPR014710">
    <property type="entry name" value="RmlC-like_jellyroll"/>
</dbReference>
<evidence type="ECO:0000256" key="3">
    <source>
        <dbReference type="ARBA" id="ARBA00023163"/>
    </source>
</evidence>
<evidence type="ECO:0000313" key="6">
    <source>
        <dbReference type="Proteomes" id="UP000093391"/>
    </source>
</evidence>
<sequence length="260" mass="29989">MLNSANPISLYQAEILRLPKNNCSTADYIQRALKILQNYNFLQHLSASEHALLLNHLKIKRYVHHQVIYHQNQPSNEVMIIIDGTLKLGWHVPNAQYHTDSFIPSGTMINIVPVITQQPLMHEYIAQGSTIVANLAGDMMREILQHNARAQYALFNIICVRTQLQRANAVFASTLSLRTRLVKEILFLIHYHFYRDDIKLNQANFAELLQSTRQKINKEFAYLVQQGLVEVKYNRIRILDYAGLKQLSEHANPVATTEFI</sequence>
<keyword evidence="3" id="KW-0804">Transcription</keyword>
<dbReference type="InterPro" id="IPR036388">
    <property type="entry name" value="WH-like_DNA-bd_sf"/>
</dbReference>
<keyword evidence="2" id="KW-0238">DNA-binding</keyword>
<evidence type="ECO:0000256" key="1">
    <source>
        <dbReference type="ARBA" id="ARBA00023015"/>
    </source>
</evidence>
<keyword evidence="6" id="KW-1185">Reference proteome</keyword>
<protein>
    <recommendedName>
        <fullName evidence="4">Cyclic nucleotide-binding domain-containing protein</fullName>
    </recommendedName>
</protein>
<dbReference type="EMBL" id="CP016895">
    <property type="protein sequence ID" value="AOA57038.1"/>
    <property type="molecule type" value="Genomic_DNA"/>
</dbReference>
<dbReference type="RefSeq" id="WP_067551305.1">
    <property type="nucleotide sequence ID" value="NZ_CP016895.1"/>
</dbReference>
<name>A0A1B2LVS3_9GAMM</name>
<dbReference type="InterPro" id="IPR036390">
    <property type="entry name" value="WH_DNA-bd_sf"/>
</dbReference>
<dbReference type="AlphaFoldDB" id="A0A1B2LVS3"/>
<dbReference type="InterPro" id="IPR000595">
    <property type="entry name" value="cNMP-bd_dom"/>
</dbReference>
<evidence type="ECO:0000313" key="5">
    <source>
        <dbReference type="EMBL" id="AOA57038.1"/>
    </source>
</evidence>
<dbReference type="GO" id="GO:0006355">
    <property type="term" value="P:regulation of DNA-templated transcription"/>
    <property type="evidence" value="ECO:0007669"/>
    <property type="project" value="InterPro"/>
</dbReference>
<dbReference type="Pfam" id="PF13545">
    <property type="entry name" value="HTH_Crp_2"/>
    <property type="match status" value="1"/>
</dbReference>
<dbReference type="Pfam" id="PF00027">
    <property type="entry name" value="cNMP_binding"/>
    <property type="match status" value="1"/>
</dbReference>
<dbReference type="SUPFAM" id="SSF51206">
    <property type="entry name" value="cAMP-binding domain-like"/>
    <property type="match status" value="1"/>
</dbReference>
<organism evidence="5 6">
    <name type="scientific">Acinetobacter larvae</name>
    <dbReference type="NCBI Taxonomy" id="1789224"/>
    <lineage>
        <taxon>Bacteria</taxon>
        <taxon>Pseudomonadati</taxon>
        <taxon>Pseudomonadota</taxon>
        <taxon>Gammaproteobacteria</taxon>
        <taxon>Moraxellales</taxon>
        <taxon>Moraxellaceae</taxon>
        <taxon>Acinetobacter</taxon>
    </lineage>
</organism>
<dbReference type="CDD" id="cd00038">
    <property type="entry name" value="CAP_ED"/>
    <property type="match status" value="1"/>
</dbReference>
<dbReference type="InterPro" id="IPR012318">
    <property type="entry name" value="HTH_CRP"/>
</dbReference>
<dbReference type="KEGG" id="ala:BFG52_00810"/>
<dbReference type="SUPFAM" id="SSF46785">
    <property type="entry name" value="Winged helix' DNA-binding domain"/>
    <property type="match status" value="1"/>
</dbReference>
<dbReference type="GO" id="GO:0003677">
    <property type="term" value="F:DNA binding"/>
    <property type="evidence" value="ECO:0007669"/>
    <property type="project" value="UniProtKB-KW"/>
</dbReference>
<accession>A0A1B2LVS3</accession>
<dbReference type="OrthoDB" id="6698682at2"/>
<dbReference type="STRING" id="1789224.BFG52_00810"/>
<dbReference type="InterPro" id="IPR018490">
    <property type="entry name" value="cNMP-bd_dom_sf"/>
</dbReference>
<dbReference type="Gene3D" id="2.60.120.10">
    <property type="entry name" value="Jelly Rolls"/>
    <property type="match status" value="1"/>
</dbReference>
<gene>
    <name evidence="5" type="ORF">BFG52_00810</name>
</gene>
<dbReference type="Proteomes" id="UP000093391">
    <property type="component" value="Chromosome"/>
</dbReference>
<dbReference type="PROSITE" id="PS50042">
    <property type="entry name" value="CNMP_BINDING_3"/>
    <property type="match status" value="1"/>
</dbReference>
<evidence type="ECO:0000259" key="4">
    <source>
        <dbReference type="PROSITE" id="PS50042"/>
    </source>
</evidence>
<keyword evidence="1" id="KW-0805">Transcription regulation</keyword>
<reference evidence="5 6" key="1">
    <citation type="submission" date="2016-08" db="EMBL/GenBank/DDBJ databases">
        <authorList>
            <person name="Seilhamer J.J."/>
        </authorList>
    </citation>
    <scope>NUCLEOTIDE SEQUENCE [LARGE SCALE GENOMIC DNA]</scope>
    <source>
        <strain evidence="5 6">BRTC-1</strain>
    </source>
</reference>